<organism evidence="1 2">
    <name type="scientific">Portunus trituberculatus</name>
    <name type="common">Swimming crab</name>
    <name type="synonym">Neptunus trituberculatus</name>
    <dbReference type="NCBI Taxonomy" id="210409"/>
    <lineage>
        <taxon>Eukaryota</taxon>
        <taxon>Metazoa</taxon>
        <taxon>Ecdysozoa</taxon>
        <taxon>Arthropoda</taxon>
        <taxon>Crustacea</taxon>
        <taxon>Multicrustacea</taxon>
        <taxon>Malacostraca</taxon>
        <taxon>Eumalacostraca</taxon>
        <taxon>Eucarida</taxon>
        <taxon>Decapoda</taxon>
        <taxon>Pleocyemata</taxon>
        <taxon>Brachyura</taxon>
        <taxon>Eubrachyura</taxon>
        <taxon>Portunoidea</taxon>
        <taxon>Portunidae</taxon>
        <taxon>Portuninae</taxon>
        <taxon>Portunus</taxon>
    </lineage>
</organism>
<keyword evidence="2" id="KW-1185">Reference proteome</keyword>
<reference evidence="1 2" key="1">
    <citation type="submission" date="2019-05" db="EMBL/GenBank/DDBJ databases">
        <title>Another draft genome of Portunus trituberculatus and its Hox gene families provides insights of decapod evolution.</title>
        <authorList>
            <person name="Jeong J.-H."/>
            <person name="Song I."/>
            <person name="Kim S."/>
            <person name="Choi T."/>
            <person name="Kim D."/>
            <person name="Ryu S."/>
            <person name="Kim W."/>
        </authorList>
    </citation>
    <scope>NUCLEOTIDE SEQUENCE [LARGE SCALE GENOMIC DNA]</scope>
    <source>
        <tissue evidence="1">Muscle</tissue>
    </source>
</reference>
<dbReference type="EMBL" id="VSRR010116830">
    <property type="protein sequence ID" value="MPC99069.1"/>
    <property type="molecule type" value="Genomic_DNA"/>
</dbReference>
<dbReference type="AlphaFoldDB" id="A0A5B7JW75"/>
<evidence type="ECO:0000313" key="2">
    <source>
        <dbReference type="Proteomes" id="UP000324222"/>
    </source>
</evidence>
<protein>
    <submittedName>
        <fullName evidence="1">Uncharacterized protein</fullName>
    </submittedName>
</protein>
<evidence type="ECO:0000313" key="1">
    <source>
        <dbReference type="EMBL" id="MPC99069.1"/>
    </source>
</evidence>
<sequence length="48" mass="4715">MEGAARQVRHTLVPTAGLAARGVTAAVVAAARENTGQGGPPVAPLPRA</sequence>
<dbReference type="Proteomes" id="UP000324222">
    <property type="component" value="Unassembled WGS sequence"/>
</dbReference>
<gene>
    <name evidence="1" type="ORF">E2C01_094464</name>
</gene>
<comment type="caution">
    <text evidence="1">The sequence shown here is derived from an EMBL/GenBank/DDBJ whole genome shotgun (WGS) entry which is preliminary data.</text>
</comment>
<name>A0A5B7JW75_PORTR</name>
<accession>A0A5B7JW75</accession>
<proteinExistence type="predicted"/>